<proteinExistence type="predicted"/>
<evidence type="ECO:0000256" key="1">
    <source>
        <dbReference type="SAM" id="MobiDB-lite"/>
    </source>
</evidence>
<keyword evidence="3" id="KW-1185">Reference proteome</keyword>
<name>A0A4Y2F943_ARAVE</name>
<accession>A0A4Y2F943</accession>
<feature type="compositionally biased region" description="Basic and acidic residues" evidence="1">
    <location>
        <begin position="136"/>
        <end position="146"/>
    </location>
</feature>
<evidence type="ECO:0000313" key="2">
    <source>
        <dbReference type="EMBL" id="GBM37802.1"/>
    </source>
</evidence>
<dbReference type="EMBL" id="BGPR01000851">
    <property type="protein sequence ID" value="GBM37802.1"/>
    <property type="molecule type" value="Genomic_DNA"/>
</dbReference>
<feature type="compositionally biased region" description="Basic and acidic residues" evidence="1">
    <location>
        <begin position="112"/>
        <end position="127"/>
    </location>
</feature>
<feature type="region of interest" description="Disordered" evidence="1">
    <location>
        <begin position="111"/>
        <end position="146"/>
    </location>
</feature>
<dbReference type="Proteomes" id="UP000499080">
    <property type="component" value="Unassembled WGS sequence"/>
</dbReference>
<gene>
    <name evidence="2" type="ORF">AVEN_84514_1</name>
</gene>
<protein>
    <submittedName>
        <fullName evidence="2">Uncharacterized protein</fullName>
    </submittedName>
</protein>
<sequence>MENFYWNCICTALAEKIRWASFSSLFLYRILSRIISAYKLKSSFSNQRTYSDFGTSGQKPRGQSIHTEIVPASNKMHLTPLREGRTHQVEGEEWWNGLGIALLDPQTAINGRLEKSQFPEPRDKSHPPFEGAAGKSVKEEERGWIE</sequence>
<comment type="caution">
    <text evidence="2">The sequence shown here is derived from an EMBL/GenBank/DDBJ whole genome shotgun (WGS) entry which is preliminary data.</text>
</comment>
<dbReference type="AlphaFoldDB" id="A0A4Y2F943"/>
<organism evidence="2 3">
    <name type="scientific">Araneus ventricosus</name>
    <name type="common">Orbweaver spider</name>
    <name type="synonym">Epeira ventricosa</name>
    <dbReference type="NCBI Taxonomy" id="182803"/>
    <lineage>
        <taxon>Eukaryota</taxon>
        <taxon>Metazoa</taxon>
        <taxon>Ecdysozoa</taxon>
        <taxon>Arthropoda</taxon>
        <taxon>Chelicerata</taxon>
        <taxon>Arachnida</taxon>
        <taxon>Araneae</taxon>
        <taxon>Araneomorphae</taxon>
        <taxon>Entelegynae</taxon>
        <taxon>Araneoidea</taxon>
        <taxon>Araneidae</taxon>
        <taxon>Araneus</taxon>
    </lineage>
</organism>
<evidence type="ECO:0000313" key="3">
    <source>
        <dbReference type="Proteomes" id="UP000499080"/>
    </source>
</evidence>
<reference evidence="2 3" key="1">
    <citation type="journal article" date="2019" name="Sci. Rep.">
        <title>Orb-weaving spider Araneus ventricosus genome elucidates the spidroin gene catalogue.</title>
        <authorList>
            <person name="Kono N."/>
            <person name="Nakamura H."/>
            <person name="Ohtoshi R."/>
            <person name="Moran D.A.P."/>
            <person name="Shinohara A."/>
            <person name="Yoshida Y."/>
            <person name="Fujiwara M."/>
            <person name="Mori M."/>
            <person name="Tomita M."/>
            <person name="Arakawa K."/>
        </authorList>
    </citation>
    <scope>NUCLEOTIDE SEQUENCE [LARGE SCALE GENOMIC DNA]</scope>
</reference>